<dbReference type="PANTHER" id="PTHR47038">
    <property type="entry name" value="BAG-ASSOCIATED GRAM PROTEIN 1"/>
    <property type="match status" value="1"/>
</dbReference>
<feature type="domain" description="C2" evidence="6">
    <location>
        <begin position="64"/>
        <end position="182"/>
    </location>
</feature>
<dbReference type="Gene3D" id="2.60.40.150">
    <property type="entry name" value="C2 domain"/>
    <property type="match status" value="1"/>
</dbReference>
<dbReference type="FunFam" id="2.30.29.30:FF:000265">
    <property type="entry name" value="BAG-associated GRAM protein 1 isoform X2"/>
    <property type="match status" value="1"/>
</dbReference>
<dbReference type="InterPro" id="IPR035892">
    <property type="entry name" value="C2_domain_sf"/>
</dbReference>
<evidence type="ECO:0008006" key="10">
    <source>
        <dbReference type="Google" id="ProtNLM"/>
    </source>
</evidence>
<dbReference type="Pfam" id="PF02893">
    <property type="entry name" value="GRAM"/>
    <property type="match status" value="1"/>
</dbReference>
<feature type="compositionally biased region" description="Low complexity" evidence="5">
    <location>
        <begin position="369"/>
        <end position="379"/>
    </location>
</feature>
<feature type="region of interest" description="Disordered" evidence="5">
    <location>
        <begin position="369"/>
        <end position="392"/>
    </location>
</feature>
<dbReference type="CDD" id="cd00030">
    <property type="entry name" value="C2"/>
    <property type="match status" value="1"/>
</dbReference>
<evidence type="ECO:0000256" key="4">
    <source>
        <dbReference type="ARBA" id="ARBA00023136"/>
    </source>
</evidence>
<accession>A0A9W7J5K9</accession>
<dbReference type="SUPFAM" id="SSF49562">
    <property type="entry name" value="C2 domain (Calcium/lipid-binding domain, CaLB)"/>
    <property type="match status" value="1"/>
</dbReference>
<dbReference type="SMART" id="SM00239">
    <property type="entry name" value="C2"/>
    <property type="match status" value="1"/>
</dbReference>
<name>A0A9W7J5K9_HIBTR</name>
<evidence type="ECO:0000256" key="2">
    <source>
        <dbReference type="ARBA" id="ARBA00022692"/>
    </source>
</evidence>
<dbReference type="Gene3D" id="2.30.29.30">
    <property type="entry name" value="Pleckstrin-homology domain (PH domain)/Phosphotyrosine-binding domain (PTB)"/>
    <property type="match status" value="1"/>
</dbReference>
<organism evidence="8 9">
    <name type="scientific">Hibiscus trionum</name>
    <name type="common">Flower of an hour</name>
    <dbReference type="NCBI Taxonomy" id="183268"/>
    <lineage>
        <taxon>Eukaryota</taxon>
        <taxon>Viridiplantae</taxon>
        <taxon>Streptophyta</taxon>
        <taxon>Embryophyta</taxon>
        <taxon>Tracheophyta</taxon>
        <taxon>Spermatophyta</taxon>
        <taxon>Magnoliopsida</taxon>
        <taxon>eudicotyledons</taxon>
        <taxon>Gunneridae</taxon>
        <taxon>Pentapetalae</taxon>
        <taxon>rosids</taxon>
        <taxon>malvids</taxon>
        <taxon>Malvales</taxon>
        <taxon>Malvaceae</taxon>
        <taxon>Malvoideae</taxon>
        <taxon>Hibiscus</taxon>
    </lineage>
</organism>
<keyword evidence="3" id="KW-1133">Transmembrane helix</keyword>
<evidence type="ECO:0000313" key="8">
    <source>
        <dbReference type="EMBL" id="GMJ08495.1"/>
    </source>
</evidence>
<dbReference type="PANTHER" id="PTHR47038:SF1">
    <property type="entry name" value="BAG-ASSOCIATED GRAM PROTEIN 1"/>
    <property type="match status" value="1"/>
</dbReference>
<sequence>MMIETALVVEYLVPSSWEVKVAVATSLFLIVSYWIYTFQVGNGGGGGGGRSLLLQENFADEILDDKDKIVQFKGDLPTNAAYTIKVELLAAKNLVGANLNGTSDPYAIITCGSEKRFSSMIPGSRNPMWGEEFNFSVDELPVEINVTIYDWDIVWKSAILGSVTVPVESESESEGESTPVWHTLDKEPGQVCLNITTLKSPVNSSRHANGYDGAKARRRVTSEKQGPTVVHQKPGPLQTIFNLLPDEVVEHSYSCALERSFLYHGRMYVSAWHICFHSNVFSKQIKVLVPFGDIDEIRKSQHAFINPAITIILRMGAGGHGVPPLGSSDGRVRYKFASFWNRNHTVRALQRATKNYHAMLEAEKKERAASALRASSSRRQATTPRDKASKTKTEKIPFIKEQVLVGIYNDVFPCTAEKLHNLLLSDESSFTNEYRSSRKDKNLTMGQWHAADEYEGQVREITFRSICNNPMCPPDTAMTEDQHFILSSDKKKLVFETVQQAHDVPFGTYFEVHCQWIAETNGENSSALDIKAGAHFKKWCVMQSKIRSGAVDEYKKEIETMLGVARSYIESHTASDETSNSLSPPSVTQDIS</sequence>
<feature type="region of interest" description="Disordered" evidence="5">
    <location>
        <begin position="573"/>
        <end position="592"/>
    </location>
</feature>
<dbReference type="AlphaFoldDB" id="A0A9W7J5K9"/>
<evidence type="ECO:0000313" key="9">
    <source>
        <dbReference type="Proteomes" id="UP001165190"/>
    </source>
</evidence>
<evidence type="ECO:0000256" key="3">
    <source>
        <dbReference type="ARBA" id="ARBA00022989"/>
    </source>
</evidence>
<proteinExistence type="predicted"/>
<dbReference type="OrthoDB" id="67700at2759"/>
<keyword evidence="4" id="KW-0472">Membrane</keyword>
<feature type="domain" description="VASt" evidence="7">
    <location>
        <begin position="400"/>
        <end position="573"/>
    </location>
</feature>
<evidence type="ECO:0000259" key="6">
    <source>
        <dbReference type="PROSITE" id="PS50004"/>
    </source>
</evidence>
<dbReference type="InterPro" id="IPR011993">
    <property type="entry name" value="PH-like_dom_sf"/>
</dbReference>
<reference evidence="8" key="1">
    <citation type="submission" date="2023-05" db="EMBL/GenBank/DDBJ databases">
        <title>Genome and transcriptome analyses reveal genes involved in the formation of fine ridges on petal epidermal cells in Hibiscus trionum.</title>
        <authorList>
            <person name="Koshimizu S."/>
            <person name="Masuda S."/>
            <person name="Ishii T."/>
            <person name="Shirasu K."/>
            <person name="Hoshino A."/>
            <person name="Arita M."/>
        </authorList>
    </citation>
    <scope>NUCLEOTIDE SEQUENCE</scope>
    <source>
        <strain evidence="8">Hamamatsu line</strain>
    </source>
</reference>
<dbReference type="PROSITE" id="PS51778">
    <property type="entry name" value="VAST"/>
    <property type="match status" value="1"/>
</dbReference>
<dbReference type="Proteomes" id="UP001165190">
    <property type="component" value="Unassembled WGS sequence"/>
</dbReference>
<dbReference type="InterPro" id="IPR000008">
    <property type="entry name" value="C2_dom"/>
</dbReference>
<evidence type="ECO:0000256" key="5">
    <source>
        <dbReference type="SAM" id="MobiDB-lite"/>
    </source>
</evidence>
<dbReference type="Pfam" id="PF00168">
    <property type="entry name" value="C2"/>
    <property type="match status" value="1"/>
</dbReference>
<keyword evidence="2" id="KW-0812">Transmembrane</keyword>
<dbReference type="InterPro" id="IPR004182">
    <property type="entry name" value="GRAM"/>
</dbReference>
<protein>
    <recommendedName>
        <fullName evidence="10">BAG-associated GRAM protein 1</fullName>
    </recommendedName>
</protein>
<dbReference type="SMART" id="SM00568">
    <property type="entry name" value="GRAM"/>
    <property type="match status" value="1"/>
</dbReference>
<evidence type="ECO:0000259" key="7">
    <source>
        <dbReference type="PROSITE" id="PS51778"/>
    </source>
</evidence>
<dbReference type="PRINTS" id="PR00360">
    <property type="entry name" value="C2DOMAIN"/>
</dbReference>
<dbReference type="InterPro" id="IPR031968">
    <property type="entry name" value="VASt"/>
</dbReference>
<keyword evidence="9" id="KW-1185">Reference proteome</keyword>
<dbReference type="EMBL" id="BSYR01000052">
    <property type="protein sequence ID" value="GMJ08495.1"/>
    <property type="molecule type" value="Genomic_DNA"/>
</dbReference>
<dbReference type="PROSITE" id="PS50004">
    <property type="entry name" value="C2"/>
    <property type="match status" value="1"/>
</dbReference>
<dbReference type="InterPro" id="IPR044655">
    <property type="entry name" value="BAGP1-like"/>
</dbReference>
<comment type="subcellular location">
    <subcellularLocation>
        <location evidence="1">Membrane</location>
        <topology evidence="1">Single-pass membrane protein</topology>
    </subcellularLocation>
</comment>
<dbReference type="Pfam" id="PF16016">
    <property type="entry name" value="VASt"/>
    <property type="match status" value="1"/>
</dbReference>
<gene>
    <name evidence="8" type="ORF">HRI_004518800</name>
</gene>
<dbReference type="GO" id="GO:0016020">
    <property type="term" value="C:membrane"/>
    <property type="evidence" value="ECO:0007669"/>
    <property type="project" value="UniProtKB-SubCell"/>
</dbReference>
<comment type="caution">
    <text evidence="8">The sequence shown here is derived from an EMBL/GenBank/DDBJ whole genome shotgun (WGS) entry which is preliminary data.</text>
</comment>
<evidence type="ECO:0000256" key="1">
    <source>
        <dbReference type="ARBA" id="ARBA00004167"/>
    </source>
</evidence>